<feature type="repeat" description="Filamin" evidence="3">
    <location>
        <begin position="162"/>
        <end position="257"/>
    </location>
</feature>
<dbReference type="PANTHER" id="PTHR38537">
    <property type="entry name" value="JITTERBUG, ISOFORM N"/>
    <property type="match status" value="1"/>
</dbReference>
<dbReference type="Gene3D" id="1.10.418.10">
    <property type="entry name" value="Calponin-like domain"/>
    <property type="match status" value="1"/>
</dbReference>
<dbReference type="Pfam" id="PF00078">
    <property type="entry name" value="RVT_1"/>
    <property type="match status" value="1"/>
</dbReference>
<dbReference type="CDD" id="cd01647">
    <property type="entry name" value="RT_LTR"/>
    <property type="match status" value="1"/>
</dbReference>
<dbReference type="InterPro" id="IPR021109">
    <property type="entry name" value="Peptidase_aspartic_dom_sf"/>
</dbReference>
<feature type="repeat" description="Filamin" evidence="3">
    <location>
        <begin position="1279"/>
        <end position="1323"/>
    </location>
</feature>
<dbReference type="PROSITE" id="PS50194">
    <property type="entry name" value="FILAMIN_REPEAT"/>
    <property type="match status" value="22"/>
</dbReference>
<dbReference type="InterPro" id="IPR036872">
    <property type="entry name" value="CH_dom_sf"/>
</dbReference>
<dbReference type="Pfam" id="PF17921">
    <property type="entry name" value="Integrase_H2C2"/>
    <property type="match status" value="1"/>
</dbReference>
<dbReference type="Gene3D" id="3.10.10.10">
    <property type="entry name" value="HIV Type 1 Reverse Transcriptase, subunit A, domain 1"/>
    <property type="match status" value="1"/>
</dbReference>
<protein>
    <submittedName>
        <fullName evidence="8">Cher</fullName>
    </submittedName>
</protein>
<feature type="region of interest" description="Disordered" evidence="4">
    <location>
        <begin position="1219"/>
        <end position="1243"/>
    </location>
</feature>
<dbReference type="SUPFAM" id="SSF56672">
    <property type="entry name" value="DNA/RNA polymerases"/>
    <property type="match status" value="1"/>
</dbReference>
<evidence type="ECO:0000259" key="6">
    <source>
        <dbReference type="PROSITE" id="PS50878"/>
    </source>
</evidence>
<accession>A0ABY6L211</accession>
<dbReference type="InterPro" id="IPR041588">
    <property type="entry name" value="Integrase_H2C2"/>
</dbReference>
<comment type="similarity">
    <text evidence="1">Belongs to the filamin family.</text>
</comment>
<dbReference type="InterPro" id="IPR001584">
    <property type="entry name" value="Integrase_cat-core"/>
</dbReference>
<feature type="repeat" description="Filamin" evidence="3">
    <location>
        <begin position="1180"/>
        <end position="1278"/>
    </location>
</feature>
<dbReference type="InterPro" id="IPR000477">
    <property type="entry name" value="RT_dom"/>
</dbReference>
<feature type="repeat" description="Filamin" evidence="3">
    <location>
        <begin position="3167"/>
        <end position="3266"/>
    </location>
</feature>
<evidence type="ECO:0000313" key="9">
    <source>
        <dbReference type="Proteomes" id="UP001235939"/>
    </source>
</evidence>
<feature type="repeat" description="Filamin" evidence="3">
    <location>
        <begin position="2857"/>
        <end position="2915"/>
    </location>
</feature>
<feature type="compositionally biased region" description="Polar residues" evidence="4">
    <location>
        <begin position="2552"/>
        <end position="2571"/>
    </location>
</feature>
<evidence type="ECO:0000256" key="3">
    <source>
        <dbReference type="PROSITE-ProRule" id="PRU00087"/>
    </source>
</evidence>
<dbReference type="SMART" id="SM00557">
    <property type="entry name" value="IG_FLMN"/>
    <property type="match status" value="21"/>
</dbReference>
<evidence type="ECO:0000259" key="7">
    <source>
        <dbReference type="PROSITE" id="PS50994"/>
    </source>
</evidence>
<feature type="repeat" description="Filamin" evidence="3">
    <location>
        <begin position="1087"/>
        <end position="1179"/>
    </location>
</feature>
<feature type="repeat" description="Filamin" evidence="3">
    <location>
        <begin position="3076"/>
        <end position="3168"/>
    </location>
</feature>
<dbReference type="EMBL" id="CP092873">
    <property type="protein sequence ID" value="UYV73978.1"/>
    <property type="molecule type" value="Genomic_DNA"/>
</dbReference>
<proteinExistence type="inferred from homology"/>
<evidence type="ECO:0000313" key="8">
    <source>
        <dbReference type="EMBL" id="UYV73978.1"/>
    </source>
</evidence>
<dbReference type="PROSITE" id="PS50021">
    <property type="entry name" value="CH"/>
    <property type="match status" value="1"/>
</dbReference>
<dbReference type="InterPro" id="IPR041577">
    <property type="entry name" value="RT_RNaseH_2"/>
</dbReference>
<feature type="region of interest" description="Disordered" evidence="4">
    <location>
        <begin position="2500"/>
        <end position="2520"/>
    </location>
</feature>
<feature type="repeat" description="Filamin" evidence="3">
    <location>
        <begin position="546"/>
        <end position="652"/>
    </location>
</feature>
<feature type="domain" description="Calponin-homology (CH)" evidence="5">
    <location>
        <begin position="1"/>
        <end position="67"/>
    </location>
</feature>
<dbReference type="SUPFAM" id="SSF53098">
    <property type="entry name" value="Ribonuclease H-like"/>
    <property type="match status" value="1"/>
</dbReference>
<keyword evidence="9" id="KW-1185">Reference proteome</keyword>
<evidence type="ECO:0000259" key="5">
    <source>
        <dbReference type="PROSITE" id="PS50021"/>
    </source>
</evidence>
<feature type="compositionally biased region" description="Basic and acidic residues" evidence="4">
    <location>
        <begin position="2616"/>
        <end position="2626"/>
    </location>
</feature>
<dbReference type="Gene3D" id="1.10.340.70">
    <property type="match status" value="1"/>
</dbReference>
<evidence type="ECO:0000256" key="4">
    <source>
        <dbReference type="SAM" id="MobiDB-lite"/>
    </source>
</evidence>
<feature type="repeat" description="Filamin" evidence="3">
    <location>
        <begin position="3269"/>
        <end position="3449"/>
    </location>
</feature>
<dbReference type="InterPro" id="IPR014756">
    <property type="entry name" value="Ig_E-set"/>
</dbReference>
<dbReference type="Gene3D" id="2.40.70.10">
    <property type="entry name" value="Acid Proteases"/>
    <property type="match status" value="1"/>
</dbReference>
<feature type="repeat" description="Filamin" evidence="3">
    <location>
        <begin position="448"/>
        <end position="545"/>
    </location>
</feature>
<organism evidence="8 9">
    <name type="scientific">Cordylochernes scorpioides</name>
    <dbReference type="NCBI Taxonomy" id="51811"/>
    <lineage>
        <taxon>Eukaryota</taxon>
        <taxon>Metazoa</taxon>
        <taxon>Ecdysozoa</taxon>
        <taxon>Arthropoda</taxon>
        <taxon>Chelicerata</taxon>
        <taxon>Arachnida</taxon>
        <taxon>Pseudoscorpiones</taxon>
        <taxon>Cheliferoidea</taxon>
        <taxon>Chernetidae</taxon>
        <taxon>Cordylochernes</taxon>
    </lineage>
</organism>
<dbReference type="InterPro" id="IPR013783">
    <property type="entry name" value="Ig-like_fold"/>
</dbReference>
<dbReference type="InterPro" id="IPR001298">
    <property type="entry name" value="Filamin/ABP280_rpt"/>
</dbReference>
<feature type="repeat" description="Filamin" evidence="3">
    <location>
        <begin position="890"/>
        <end position="954"/>
    </location>
</feature>
<dbReference type="PANTHER" id="PTHR38537:SF8">
    <property type="entry name" value="FILAMIN-A"/>
    <property type="match status" value="1"/>
</dbReference>
<sequence>MCVTPGLCPDWNRWQPNKALNNAKEAMDLADQWLGVPQLVTPEEMVNPNVDDLSMMTYLSQYPNARLKPNAPVRQQTNPNRVRCYGRGIEPTGVVVQIKYNDDRSKTYTVTYSAKMEGLHKVGCELMMTYCEVLSGMLCFQVKVTFAGKEVPKSPFNVMVEGVAGDPTRVTAMGPGLEPGVMVGRPTFFDIFTKGKGQVEVIIIDPQGHMNAVPCRLRKVADDVYRCEYVAQATGIHRVNVMFAGQQIIDSPYGVHVQPVSDARKVRAVGRGLQANGVRVRDLADFKVFTEGAGAGNLEVKVIGPGGKPEHVDITKSDETTYDCVYRPMKEGRYVVSLSYAGQETPQSPYEVNVGPYKESRIRAYGPGLHGGVVGYPACFTVDTNGETGTIGFSIEGPSQAKIECHDNGDSSVDVKYYPLTPGDYSVHILCNNEDIPKSPYIAHVLPKTDYFPEKVEAHGPGLQPTGVIQGQPTGFIVDPRKAGGHAPLDISIQDSEYRPVDLTVLGNKDGTYKCNYTPTRNSKHTVQINYGGVATAKSPYRVFVTEPTDPSKVKVFGPGVEKGVRPHVPTHFNIDCTGAGPGNVQVNVTDERGRPVPVQVQDVEDYAYTVDYMPTSQGNYKLLLKEYLLSVQVSVKYAGKEVPNSPIIVPVQMSADISKIKVDGLEPSDSLQDTGVGEAHLKEVASMKTPSVLMMPRNIMEAGIWCASQQLCHFTLPQRLYITMLPDYHDFSIAIDTPSGNCLHPQVEMLPTGRGLGVNFVPREIGPHVIRMYVGRTPLVPYCLECVGPPPGTEGKVTANGPGLQQAFLNQPAMFTVDTGEAGEGNLGVTVHGPSQVALHCKDNGDGTCACEYYPVVPGTYTINITYNCKHIPDSPYVVHVGEGQAWLVSAYGKGLQDHGVFINSPTEFTVDARALNKPGDHVQCIINNPNGTRNEAIVKNMNDGTYKVLYTPFLEVTGLSVYLGIMRCLREAVRLKRPERWQNNDWILHVGNARPHTAHVVLQFLAKHSTIQIPHPPYSPDLAPNDFFLYPKLKINLKGRKFDNVDMIQAESKATLRNLSKRPHSIDVKYDSQPIPKSPFKVNATKGCNPAKCRAFGPGLEGGVVNQVNTFTVETKGAGAGGLGLAIEGPSEAKMTCRDNRDGSCTVEYVPTEPGPYDITIKFADQQIPGSPFKVPVQFPVDASKVTASGPGVEPAKCRAGAPLSFTVDATKSGKAPLQVDVSSERGPVPKKPEIKDNGDGTYAVTYMPPPENSQCKVKVTYGGQDIQGSTFQMRVKSAVEVRNVKLSGPGLNPAGVPASYPAEFTIDATDAGFAEPQVTVIINSTLSRMEGIKPPAEFVPYSNEKKWETWRESFEIFAIAVNLESMPLVRQRAILKHIAGEKTVMIYKTFHISENDTYPNVKEMLDMLTNHFKPFKNTIQRRNAFFTCVQKEKQGIMEFVTELKHLAQECEFENLTESLIRDRLIIGILDREVKRKLLEDPQLTLPRAISIAVISESTCSQVASLNEQKMIEKIEKRNWVKDTIRMENAEAGPSGINPRRERIIEPCKWCGQRHKYGKCPAYGKKCNACGKTNHFSVVCRTKRIRNLLAESEAEESCDEINLNEVAVKTVRSDKWSAVIIINGKKTTVHLDTGAQINVLPHKVINQWPSRPEIRPTSLKAFAYGNTELPIVGKCNVLCQYGEKKGMFEFIVADVEAQTLITGDTCERLEILRRINHINTDEMKLCSETQKILEQYHEVFQGVGLINSECKIYTKPEYSPVQVPPRRIPTSLGAEVQSELEKMVKQGIVTKIYHETEWSHPMVVVKKKSGQIRICLDPRKLNEALVGRHFQTPAPAELLHEIPKAKYYTVLDVKSAYWHIPVAKECRDLLVMTTPFGKFRYNRLPFGLKISAQIFVEKMTNIFRDSFQNITYVDDLLIYADTIQEHNKKLKGILEKAKEKNIKFDLTKAQICLTKVRFLGHVISQNGIDPEPNKIDKLITFKRPEDKKSLQRIMGLYNYLGKFIPNLAASTSNIRGILRKNVVWHWGPKQDGEFDHIKECVRNAPSLAHFDKSKMLILQCDASKDAMGAALLQEDRPLAFASASFSDSQKQYSQIEKELLSVYYGCKKFEYLLSGHTFVVQTDHQPLLPLVKKPLSDISPRLQRLVMKLIAFDFKLQYKPGKYLIVADTLSRDTHPMDELPTPFLEDKRMVKMVRVNISDEKLVAMQKDTREDPALVKVIDYVIEGWPICKKDVDEDAKVFFDFRHRLYLWNDLLCIGSAIVIPKTQRNAMLNLLHQSHQGISAIQGLARESLFWPRMSIDIAEKVKNCEICQKHQKSKIRQPLKPFPVPDYPWQTVSLDIFYIQKKPHLLVVDRYSGYPEVFTLDPPTAINVKNKLRETFARFGIPETMMSDNGPPFRSEIMTDFCIRWGIKQLFSSPHLHRSNGLAERNIQTIKNQLIKCRDEGSDPYLAILAYRNTPKNDLPSPALLCLSRSLRCQIPRITPLYRPYQTNWRSIENAKRKRQSSMKEQYDRNSKSYPKVNVGEDAWCQIHPRETWTPVKISAQADSPQSFEVVTPSGNRLIRNQQFIRPRDGGYEKSQLSSEPITASPEAQHPQCYSPTMGESSTAPIQRSSEETNIDQREGATTSAGIAPEPSGRPRFSRGEACQPPFNLPDLIIVQQECDIQGPDNQPRRAKIVNNNDGTFKASYIPDDVGNYKVIVKYAGQEVPGSPATVKAYPVGQADKCKLRDRVQERIAINEEYCLTVDTQQAGQGQVNCRAAPIPPSNKEPDVDIEVQDNLDGTMSIFYTVKEVGQYKITIKFGGQPIPNGVHNITAVTEDVLRQQTTRVQKMTSTTTQYRSVQLHNVAVPSVGGNITAEVKMPSGKPDKAQVIDNKDGTISIKYEPKEEGLHELHVKYNKEHVQGSPFRFHVDSIASGHVTAFGPGLTHGVAGEQCHFTIFTKDAGAGGLAVAVEGPSKAEITCHDNKDGTVDVTYLPSAPGEYKITIKFADEHIKGGPFTAKITGKKKDFKTLNASIVSPSGIEEPCFLKKLPNGHLGISFTPREGGEHLVNVKRMGQHINGSPFKINVADREIGDATKVRVTGKGLKEGVTHVDNEIKVNAKDAGFGGLSMSIEGPSKADIHCSDNQDGTLNITYKPTEPGYYIMNLKFADNHVPGSPFPIKVTGQGSNLQRENIKKQREAVPVTDIGSKCQLTFQMPGTTSYDMSARVTSPSGVTQDAEILDMGNCLYCVTFVPKEIGVHTVSVRYKGVHIPGSPFQFTVGPLRDFGAHRVHAGGPGLERGVVNDPCVFNVWTREAGAGGLSISVEGPSKALLDFKDRKDGSCYVSYTVSEPGKLESSHDNIIPYHVYVMPQVGDTSKISLGFVQENLEVKKPVNFTIMMNGAKGNLDGKVIAPSGVEDDCFLVKLDEDQWALRFVPVENGVHQIHIRCNGIHIPDSPFRVRVGHDVADPAAVQAYGPGLKFCTTGTKMEFYVDTCNAGVGTMAVSIDGPSKVSMDCSEVDEGYKVRYTPLTPGDYLITVKYNGYHISGSPFKVNCTGSPVAEAGLAETSSVVVDTVAKQGKTRGEAMPQFRSDVTKVTSKGMGLKKATLEKQNMFTVNCGNAGNNVLYAAVLGPRGPSDEVYVKHMGSNVYQVTYRVKEKGDHIVIVKWGEDHIPGSPFKVEVS</sequence>
<name>A0ABY6L211_9ARAC</name>
<dbReference type="SUPFAM" id="SSF47576">
    <property type="entry name" value="Calponin-homology domain, CH-domain"/>
    <property type="match status" value="1"/>
</dbReference>
<feature type="repeat" description="Filamin" evidence="3">
    <location>
        <begin position="790"/>
        <end position="882"/>
    </location>
</feature>
<feature type="repeat" description="Filamin" evidence="3">
    <location>
        <begin position="140"/>
        <end position="160"/>
    </location>
</feature>
<dbReference type="PROSITE" id="PS50878">
    <property type="entry name" value="RT_POL"/>
    <property type="match status" value="1"/>
</dbReference>
<feature type="repeat" description="Filamin" evidence="3">
    <location>
        <begin position="2915"/>
        <end position="3007"/>
    </location>
</feature>
<dbReference type="Gene3D" id="3.30.70.270">
    <property type="match status" value="2"/>
</dbReference>
<feature type="repeat" description="Filamin" evidence="3">
    <location>
        <begin position="1065"/>
        <end position="1086"/>
    </location>
</feature>
<feature type="repeat" description="Filamin" evidence="3">
    <location>
        <begin position="3451"/>
        <end position="3542"/>
    </location>
</feature>
<dbReference type="Gene3D" id="3.30.420.10">
    <property type="entry name" value="Ribonuclease H-like superfamily/Ribonuclease H"/>
    <property type="match status" value="2"/>
</dbReference>
<feature type="repeat" description="Filamin" evidence="3">
    <location>
        <begin position="258"/>
        <end position="354"/>
    </location>
</feature>
<feature type="repeat" description="Filamin" evidence="3">
    <location>
        <begin position="3003"/>
        <end position="3073"/>
    </location>
</feature>
<dbReference type="InterPro" id="IPR043128">
    <property type="entry name" value="Rev_trsase/Diguanyl_cyclase"/>
</dbReference>
<dbReference type="Pfam" id="PF17919">
    <property type="entry name" value="RT_RNaseH_2"/>
    <property type="match status" value="1"/>
</dbReference>
<dbReference type="InterPro" id="IPR001715">
    <property type="entry name" value="CH_dom"/>
</dbReference>
<dbReference type="InterPro" id="IPR043502">
    <property type="entry name" value="DNA/RNA_pol_sf"/>
</dbReference>
<dbReference type="CDD" id="cd09274">
    <property type="entry name" value="RNase_HI_RT_Ty3"/>
    <property type="match status" value="1"/>
</dbReference>
<dbReference type="Gene3D" id="2.60.40.10">
    <property type="entry name" value="Immunoglobulins"/>
    <property type="match status" value="23"/>
</dbReference>
<dbReference type="InterPro" id="IPR036397">
    <property type="entry name" value="RNaseH_sf"/>
</dbReference>
<feature type="repeat" description="Filamin" evidence="3">
    <location>
        <begin position="2721"/>
        <end position="2819"/>
    </location>
</feature>
<feature type="repeat" description="Filamin" evidence="3">
    <location>
        <begin position="2668"/>
        <end position="2720"/>
    </location>
</feature>
<reference evidence="8 9" key="1">
    <citation type="submission" date="2022-01" db="EMBL/GenBank/DDBJ databases">
        <title>A chromosomal length assembly of Cordylochernes scorpioides.</title>
        <authorList>
            <person name="Zeh D."/>
            <person name="Zeh J."/>
        </authorList>
    </citation>
    <scope>NUCLEOTIDE SEQUENCE [LARGE SCALE GENOMIC DNA]</scope>
    <source>
        <strain evidence="8">IN4F17</strain>
        <tissue evidence="8">Whole Body</tissue>
    </source>
</reference>
<evidence type="ECO:0000256" key="2">
    <source>
        <dbReference type="ARBA" id="ARBA00022737"/>
    </source>
</evidence>
<dbReference type="Proteomes" id="UP001235939">
    <property type="component" value="Chromosome 11"/>
</dbReference>
<dbReference type="PROSITE" id="PS50994">
    <property type="entry name" value="INTEGRASE"/>
    <property type="match status" value="1"/>
</dbReference>
<feature type="repeat" description="Filamin" evidence="3">
    <location>
        <begin position="354"/>
        <end position="445"/>
    </location>
</feature>
<feature type="compositionally biased region" description="Polar residues" evidence="4">
    <location>
        <begin position="2599"/>
        <end position="2615"/>
    </location>
</feature>
<dbReference type="SUPFAM" id="SSF81296">
    <property type="entry name" value="E set domains"/>
    <property type="match status" value="22"/>
</dbReference>
<feature type="repeat" description="Filamin" evidence="3">
    <location>
        <begin position="3576"/>
        <end position="3670"/>
    </location>
</feature>
<dbReference type="Pfam" id="PF00630">
    <property type="entry name" value="Filamin"/>
    <property type="match status" value="20"/>
</dbReference>
<dbReference type="SUPFAM" id="SSF50630">
    <property type="entry name" value="Acid proteases"/>
    <property type="match status" value="1"/>
</dbReference>
<gene>
    <name evidence="8" type="ORF">LAZ67_11001685</name>
</gene>
<feature type="domain" description="Integrase catalytic" evidence="7">
    <location>
        <begin position="2331"/>
        <end position="2495"/>
    </location>
</feature>
<feature type="region of interest" description="Disordered" evidence="4">
    <location>
        <begin position="2552"/>
        <end position="2649"/>
    </location>
</feature>
<dbReference type="InterPro" id="IPR012337">
    <property type="entry name" value="RNaseH-like_sf"/>
</dbReference>
<dbReference type="InterPro" id="IPR044801">
    <property type="entry name" value="Filamin"/>
</dbReference>
<dbReference type="InterPro" id="IPR017868">
    <property type="entry name" value="Filamin/ABP280_repeat-like"/>
</dbReference>
<evidence type="ECO:0000256" key="1">
    <source>
        <dbReference type="ARBA" id="ARBA00009238"/>
    </source>
</evidence>
<feature type="domain" description="Reverse transcriptase" evidence="6">
    <location>
        <begin position="1788"/>
        <end position="1965"/>
    </location>
</feature>
<keyword evidence="2" id="KW-0677">Repeat</keyword>
<dbReference type="Pfam" id="PF00665">
    <property type="entry name" value="rve"/>
    <property type="match status" value="1"/>
</dbReference>